<gene>
    <name evidence="1" type="ORF">H4W19_13750</name>
</gene>
<evidence type="ECO:0008006" key="3">
    <source>
        <dbReference type="Google" id="ProtNLM"/>
    </source>
</evidence>
<reference evidence="1 2" key="1">
    <citation type="submission" date="2020-08" db="EMBL/GenBank/DDBJ databases">
        <title>Streptomycin resistant and MDR strain, P. mexicana.</title>
        <authorList>
            <person name="Ganesh-kumar S."/>
            <person name="Zhe T."/>
            <person name="Yu Z."/>
            <person name="Min Y."/>
        </authorList>
    </citation>
    <scope>NUCLEOTIDE SEQUENCE [LARGE SCALE GENOMIC DNA]</scope>
    <source>
        <strain evidence="1 2">GTZY</strain>
    </source>
</reference>
<dbReference type="InterPro" id="IPR011990">
    <property type="entry name" value="TPR-like_helical_dom_sf"/>
</dbReference>
<proteinExistence type="predicted"/>
<evidence type="ECO:0000313" key="1">
    <source>
        <dbReference type="EMBL" id="QND79408.1"/>
    </source>
</evidence>
<dbReference type="EMBL" id="CP060028">
    <property type="protein sequence ID" value="QND79408.1"/>
    <property type="molecule type" value="Genomic_DNA"/>
</dbReference>
<accession>A0ABX6RA84</accession>
<evidence type="ECO:0000313" key="2">
    <source>
        <dbReference type="Proteomes" id="UP000515506"/>
    </source>
</evidence>
<dbReference type="Gene3D" id="1.25.40.10">
    <property type="entry name" value="Tetratricopeptide repeat domain"/>
    <property type="match status" value="1"/>
</dbReference>
<organism evidence="1 2">
    <name type="scientific">Pseudoxanthomonas mexicana</name>
    <dbReference type="NCBI Taxonomy" id="128785"/>
    <lineage>
        <taxon>Bacteria</taxon>
        <taxon>Pseudomonadati</taxon>
        <taxon>Pseudomonadota</taxon>
        <taxon>Gammaproteobacteria</taxon>
        <taxon>Lysobacterales</taxon>
        <taxon>Lysobacteraceae</taxon>
        <taxon>Pseudoxanthomonas</taxon>
    </lineage>
</organism>
<keyword evidence="2" id="KW-1185">Reference proteome</keyword>
<sequence>MLGTLALGVAVPVQACINAIGTDHQGRHFPLHEEVGERLAERLTSNSAKAFYVGSARTIIADAKATPDLERLTKLAILLIYQGQHAQSARLLLSIERRWPGHHETAANLGTALELAGHDAPALAWIRLGIRRNPAEHFRSEWLHVRILESKLASVNDPTRLTRQSIAGLQFGDATVPPLPT</sequence>
<protein>
    <recommendedName>
        <fullName evidence="3">Tetratricopeptide repeat protein</fullName>
    </recommendedName>
</protein>
<dbReference type="SUPFAM" id="SSF48452">
    <property type="entry name" value="TPR-like"/>
    <property type="match status" value="1"/>
</dbReference>
<name>A0ABX6RA84_PSEMX</name>
<dbReference type="Proteomes" id="UP000515506">
    <property type="component" value="Chromosome"/>
</dbReference>
<dbReference type="RefSeq" id="WP_185894753.1">
    <property type="nucleotide sequence ID" value="NZ_CP060028.1"/>
</dbReference>